<evidence type="ECO:0000256" key="2">
    <source>
        <dbReference type="ARBA" id="ARBA00008335"/>
    </source>
</evidence>
<dbReference type="InterPro" id="IPR036259">
    <property type="entry name" value="MFS_trans_sf"/>
</dbReference>
<dbReference type="GO" id="GO:0008643">
    <property type="term" value="P:carbohydrate transport"/>
    <property type="evidence" value="ECO:0007669"/>
    <property type="project" value="InterPro"/>
</dbReference>
<evidence type="ECO:0000313" key="5">
    <source>
        <dbReference type="Proteomes" id="UP001333110"/>
    </source>
</evidence>
<keyword evidence="3" id="KW-1133">Transmembrane helix</keyword>
<evidence type="ECO:0000313" key="4">
    <source>
        <dbReference type="EMBL" id="KAK4824308.1"/>
    </source>
</evidence>
<dbReference type="PANTHER" id="PTHR11328">
    <property type="entry name" value="MAJOR FACILITATOR SUPERFAMILY DOMAIN-CONTAINING PROTEIN"/>
    <property type="match status" value="1"/>
</dbReference>
<keyword evidence="3" id="KW-0472">Membrane</keyword>
<evidence type="ECO:0000256" key="3">
    <source>
        <dbReference type="SAM" id="Phobius"/>
    </source>
</evidence>
<name>A0AAN7NA42_MYCAM</name>
<dbReference type="Proteomes" id="UP001333110">
    <property type="component" value="Unassembled WGS sequence"/>
</dbReference>
<dbReference type="EMBL" id="JAUNZN010000003">
    <property type="protein sequence ID" value="KAK4824308.1"/>
    <property type="molecule type" value="Genomic_DNA"/>
</dbReference>
<dbReference type="GO" id="GO:0015293">
    <property type="term" value="F:symporter activity"/>
    <property type="evidence" value="ECO:0007669"/>
    <property type="project" value="InterPro"/>
</dbReference>
<dbReference type="GO" id="GO:0005886">
    <property type="term" value="C:plasma membrane"/>
    <property type="evidence" value="ECO:0007669"/>
    <property type="project" value="TreeGrafter"/>
</dbReference>
<accession>A0AAN7NA42</accession>
<dbReference type="InterPro" id="IPR039672">
    <property type="entry name" value="MFS_2"/>
</dbReference>
<dbReference type="Pfam" id="PF13347">
    <property type="entry name" value="MFS_2"/>
    <property type="match status" value="2"/>
</dbReference>
<comment type="similarity">
    <text evidence="2">Belongs to the major facilitator superfamily.</text>
</comment>
<feature type="transmembrane region" description="Helical" evidence="3">
    <location>
        <begin position="264"/>
        <end position="287"/>
    </location>
</feature>
<organism evidence="4 5">
    <name type="scientific">Mycteria americana</name>
    <name type="common">Wood stork</name>
    <dbReference type="NCBI Taxonomy" id="33587"/>
    <lineage>
        <taxon>Eukaryota</taxon>
        <taxon>Metazoa</taxon>
        <taxon>Chordata</taxon>
        <taxon>Craniata</taxon>
        <taxon>Vertebrata</taxon>
        <taxon>Euteleostomi</taxon>
        <taxon>Archelosauria</taxon>
        <taxon>Archosauria</taxon>
        <taxon>Dinosauria</taxon>
        <taxon>Saurischia</taxon>
        <taxon>Theropoda</taxon>
        <taxon>Coelurosauria</taxon>
        <taxon>Aves</taxon>
        <taxon>Neognathae</taxon>
        <taxon>Neoaves</taxon>
        <taxon>Aequornithes</taxon>
        <taxon>Ciconiiformes</taxon>
        <taxon>Ciconiidae</taxon>
        <taxon>Mycteria</taxon>
    </lineage>
</organism>
<feature type="transmembrane region" description="Helical" evidence="3">
    <location>
        <begin position="589"/>
        <end position="613"/>
    </location>
</feature>
<reference evidence="4 5" key="1">
    <citation type="journal article" date="2023" name="J. Hered.">
        <title>Chromosome-level genome of the wood stork (Mycteria americana) provides insight into avian chromosome evolution.</title>
        <authorList>
            <person name="Flamio R. Jr."/>
            <person name="Ramstad K.M."/>
        </authorList>
    </citation>
    <scope>NUCLEOTIDE SEQUENCE [LARGE SCALE GENOMIC DNA]</scope>
    <source>
        <strain evidence="4">JAX WOST 10</strain>
    </source>
</reference>
<proteinExistence type="inferred from homology"/>
<evidence type="ECO:0000256" key="1">
    <source>
        <dbReference type="ARBA" id="ARBA00004141"/>
    </source>
</evidence>
<protein>
    <submittedName>
        <fullName evidence="4">Uncharacterized protein</fullName>
    </submittedName>
</protein>
<keyword evidence="5" id="KW-1185">Reference proteome</keyword>
<dbReference type="PANTHER" id="PTHR11328:SF30">
    <property type="entry name" value="SPHINGOSINE-1-PHOSPHATE TRANSPORTER MFSD2B"/>
    <property type="match status" value="1"/>
</dbReference>
<gene>
    <name evidence="4" type="ORF">QYF61_013053</name>
</gene>
<feature type="transmembrane region" description="Helical" evidence="3">
    <location>
        <begin position="545"/>
        <end position="569"/>
    </location>
</feature>
<sequence>MELIRRCGHEYRLSICSKICYAIGGAPNQVAGSAAAFFLQIYLLDIAHLFQVPYSALTMFLSTDQKERDSATAYRMTMEVLGTLIGAAIQGQIVASAHASHHCTVNPSVNTTNSWHDAPTFPDPSDPLSHQEYCIEFWGPQHKKDVDLLEQVQRRATKMIRGMEHLSYDERLRELGLFNLEKRRLWGDLIVAFQYIEKAYKAGKRLFAKPCSDRTRDNGFKLKEGRFRLDIRKKFFTARVVRHWHRLPREAVDAPSLETFKAKVYMIAAGVIGGVYLLGIVILFLGVKEKDDPYALSSDRAIPFCKGLGLTMKHGPYVKLTASFLLISTAVQAEQPQLSQPVLVGEVLQPSDHFRGPPLGPLQQLHVLLVLRAPELDAVLQVGSHQSRVEGQNPLPRPAGHASFDAAQDMVGLLGCKCTLLTHVQLFVHQYPQVLFRRAGLDHIILQPVLKPRIAPTQVSAAVSIPFWQKFLQRFGKKCAACGISWMIPFAVMLVTIPNLILAYSVAFVSGLSIAASLLLPWSMLPDVVDNFRLQNPHGKGHETIFYSSYVFFTKMSVGIGLGISAAGLEFTGYKPGICRQSHDVILTLKILIGAVPAILILAGLFILLFYPITEESRKETKLALEVLRPHRILSGCQQTVLYLLPPGGLNGSTIWYHKSTAERVNICREIMRDKFKYTGSCLTVRKRLRYFPINFTTYLALL</sequence>
<dbReference type="SUPFAM" id="SSF103473">
    <property type="entry name" value="MFS general substrate transporter"/>
    <property type="match status" value="1"/>
</dbReference>
<dbReference type="AlphaFoldDB" id="A0AAN7NA42"/>
<feature type="transmembrane region" description="Helical" evidence="3">
    <location>
        <begin position="503"/>
        <end position="525"/>
    </location>
</feature>
<comment type="subcellular location">
    <subcellularLocation>
        <location evidence="1">Membrane</location>
        <topology evidence="1">Multi-pass membrane protein</topology>
    </subcellularLocation>
</comment>
<comment type="caution">
    <text evidence="4">The sequence shown here is derived from an EMBL/GenBank/DDBJ whole genome shotgun (WGS) entry which is preliminary data.</text>
</comment>
<feature type="transmembrane region" description="Helical" evidence="3">
    <location>
        <begin position="479"/>
        <end position="497"/>
    </location>
</feature>
<dbReference type="GO" id="GO:0046624">
    <property type="term" value="F:sphingolipid transporter activity"/>
    <property type="evidence" value="ECO:0007669"/>
    <property type="project" value="TreeGrafter"/>
</dbReference>
<keyword evidence="3" id="KW-0812">Transmembrane</keyword>